<evidence type="ECO:0000256" key="7">
    <source>
        <dbReference type="SAM" id="MobiDB-lite"/>
    </source>
</evidence>
<keyword evidence="2" id="KW-0813">Transport</keyword>
<dbReference type="SMART" id="SM00382">
    <property type="entry name" value="AAA"/>
    <property type="match status" value="1"/>
</dbReference>
<reference evidence="9 10" key="1">
    <citation type="submission" date="2019-08" db="EMBL/GenBank/DDBJ databases">
        <title>Actinomadura sp. nov. CYP1-5 isolated from mountain soil.</title>
        <authorList>
            <person name="Songsumanus A."/>
            <person name="Kuncharoen N."/>
            <person name="Kudo T."/>
            <person name="Yuki M."/>
            <person name="Igarashi Y."/>
            <person name="Tanasupawat S."/>
        </authorList>
    </citation>
    <scope>NUCLEOTIDE SEQUENCE [LARGE SCALE GENOMIC DNA]</scope>
    <source>
        <strain evidence="9 10">JCM 14158</strain>
    </source>
</reference>
<proteinExistence type="predicted"/>
<protein>
    <submittedName>
        <fullName evidence="9">ATP-binding cassette domain-containing protein</fullName>
    </submittedName>
</protein>
<evidence type="ECO:0000259" key="8">
    <source>
        <dbReference type="PROSITE" id="PS50893"/>
    </source>
</evidence>
<dbReference type="PROSITE" id="PS00211">
    <property type="entry name" value="ABC_TRANSPORTER_1"/>
    <property type="match status" value="1"/>
</dbReference>
<evidence type="ECO:0000256" key="1">
    <source>
        <dbReference type="ARBA" id="ARBA00004202"/>
    </source>
</evidence>
<organism evidence="9 10">
    <name type="scientific">Actinomadura chibensis</name>
    <dbReference type="NCBI Taxonomy" id="392828"/>
    <lineage>
        <taxon>Bacteria</taxon>
        <taxon>Bacillati</taxon>
        <taxon>Actinomycetota</taxon>
        <taxon>Actinomycetes</taxon>
        <taxon>Streptosporangiales</taxon>
        <taxon>Thermomonosporaceae</taxon>
        <taxon>Actinomadura</taxon>
    </lineage>
</organism>
<evidence type="ECO:0000256" key="2">
    <source>
        <dbReference type="ARBA" id="ARBA00022448"/>
    </source>
</evidence>
<comment type="subcellular location">
    <subcellularLocation>
        <location evidence="1">Cell membrane</location>
        <topology evidence="1">Peripheral membrane protein</topology>
    </subcellularLocation>
</comment>
<comment type="caution">
    <text evidence="9">The sequence shown here is derived from an EMBL/GenBank/DDBJ whole genome shotgun (WGS) entry which is preliminary data.</text>
</comment>
<dbReference type="Proteomes" id="UP000323380">
    <property type="component" value="Unassembled WGS sequence"/>
</dbReference>
<dbReference type="InterPro" id="IPR027417">
    <property type="entry name" value="P-loop_NTPase"/>
</dbReference>
<dbReference type="PANTHER" id="PTHR42788:SF7">
    <property type="entry name" value="NITRATE ABC TRANSPORTER ATP-BINDING PROTEIN"/>
    <property type="match status" value="1"/>
</dbReference>
<keyword evidence="10" id="KW-1185">Reference proteome</keyword>
<keyword evidence="6" id="KW-0472">Membrane</keyword>
<dbReference type="Gene3D" id="3.40.50.300">
    <property type="entry name" value="P-loop containing nucleotide triphosphate hydrolases"/>
    <property type="match status" value="1"/>
</dbReference>
<feature type="compositionally biased region" description="Low complexity" evidence="7">
    <location>
        <begin position="13"/>
        <end position="22"/>
    </location>
</feature>
<dbReference type="Pfam" id="PF00005">
    <property type="entry name" value="ABC_tran"/>
    <property type="match status" value="1"/>
</dbReference>
<dbReference type="GO" id="GO:0005524">
    <property type="term" value="F:ATP binding"/>
    <property type="evidence" value="ECO:0007669"/>
    <property type="project" value="UniProtKB-KW"/>
</dbReference>
<name>A0A5D0NL03_9ACTN</name>
<keyword evidence="3" id="KW-1003">Cell membrane</keyword>
<sequence>MPARPCAAPPRPDAGTAASPRRASTRRTVLRASSESTGSAESAAGSAAEIPDLVIASVHKQFRGAGDEPVTALDGVDLTVSSGTIVSVIGSNGAGKSTMLSVVAGNVLPDRGRVLIRGDEMTGAPSWRRVRRISRVRQNPQDNMISTLTIEENFAIALAGKRGRFRLRRPRRNAVRDIAAEALRPLGMGLENRLSAVSGTLSGGQRQAIAIAMASLGSPALMLLDEHVAALDPNSAARVNEATERIVREQRITTLMVTHDMAHALHHADRLVMMHAGKVVLDLQDGALTDVTPHQLQERFAALSGGTLSDASLLSVARGKAGTDG</sequence>
<dbReference type="PROSITE" id="PS50893">
    <property type="entry name" value="ABC_TRANSPORTER_2"/>
    <property type="match status" value="1"/>
</dbReference>
<feature type="domain" description="ABC transporter" evidence="8">
    <location>
        <begin position="53"/>
        <end position="301"/>
    </location>
</feature>
<evidence type="ECO:0000256" key="4">
    <source>
        <dbReference type="ARBA" id="ARBA00022741"/>
    </source>
</evidence>
<dbReference type="AlphaFoldDB" id="A0A5D0NL03"/>
<dbReference type="SUPFAM" id="SSF52540">
    <property type="entry name" value="P-loop containing nucleoside triphosphate hydrolases"/>
    <property type="match status" value="1"/>
</dbReference>
<gene>
    <name evidence="9" type="ORF">FXF69_22970</name>
</gene>
<keyword evidence="4" id="KW-0547">Nucleotide-binding</keyword>
<evidence type="ECO:0000313" key="10">
    <source>
        <dbReference type="Proteomes" id="UP000323380"/>
    </source>
</evidence>
<evidence type="ECO:0000313" key="9">
    <source>
        <dbReference type="EMBL" id="TYB44989.1"/>
    </source>
</evidence>
<dbReference type="InterPro" id="IPR017871">
    <property type="entry name" value="ABC_transporter-like_CS"/>
</dbReference>
<evidence type="ECO:0000256" key="6">
    <source>
        <dbReference type="ARBA" id="ARBA00023136"/>
    </source>
</evidence>
<accession>A0A5D0NL03</accession>
<dbReference type="InterPro" id="IPR003593">
    <property type="entry name" value="AAA+_ATPase"/>
</dbReference>
<feature type="compositionally biased region" description="Low complexity" evidence="7">
    <location>
        <begin position="32"/>
        <end position="46"/>
    </location>
</feature>
<feature type="region of interest" description="Disordered" evidence="7">
    <location>
        <begin position="1"/>
        <end position="46"/>
    </location>
</feature>
<evidence type="ECO:0000256" key="5">
    <source>
        <dbReference type="ARBA" id="ARBA00022840"/>
    </source>
</evidence>
<evidence type="ECO:0000256" key="3">
    <source>
        <dbReference type="ARBA" id="ARBA00022475"/>
    </source>
</evidence>
<keyword evidence="5 9" id="KW-0067">ATP-binding</keyword>
<dbReference type="InterPro" id="IPR050166">
    <property type="entry name" value="ABC_transporter_ATP-bind"/>
</dbReference>
<dbReference type="GO" id="GO:0005886">
    <property type="term" value="C:plasma membrane"/>
    <property type="evidence" value="ECO:0007669"/>
    <property type="project" value="UniProtKB-SubCell"/>
</dbReference>
<dbReference type="InterPro" id="IPR003439">
    <property type="entry name" value="ABC_transporter-like_ATP-bd"/>
</dbReference>
<dbReference type="EMBL" id="VSFG01000004">
    <property type="protein sequence ID" value="TYB44989.1"/>
    <property type="molecule type" value="Genomic_DNA"/>
</dbReference>
<dbReference type="STRING" id="1220554.GCA_001552135_07249"/>
<dbReference type="PANTHER" id="PTHR42788">
    <property type="entry name" value="TAURINE IMPORT ATP-BINDING PROTEIN-RELATED"/>
    <property type="match status" value="1"/>
</dbReference>
<dbReference type="GO" id="GO:0016887">
    <property type="term" value="F:ATP hydrolysis activity"/>
    <property type="evidence" value="ECO:0007669"/>
    <property type="project" value="InterPro"/>
</dbReference>